<dbReference type="Proteomes" id="UP000594014">
    <property type="component" value="Chromosome"/>
</dbReference>
<name>A0ACD1AEC0_9FIRM</name>
<evidence type="ECO:0000313" key="2">
    <source>
        <dbReference type="Proteomes" id="UP000594014"/>
    </source>
</evidence>
<evidence type="ECO:0000313" key="1">
    <source>
        <dbReference type="EMBL" id="QOX64576.1"/>
    </source>
</evidence>
<sequence>MKREICFTLIMVLLMGTACVYGGEASPGSAEIQTTGASVTDTSGAAATGPAITGPAITEEDAAASASVISAKPIPLSMKEAVKIMQTTGARAQTAELNKKSDIALAEGYSEAVTKIGKVLDGLDLLDKYKDLGYVSPATVMEKSVEAQENGATTVNKKVMRLRRDFAKGQIDSNYKAEMNQIEYETLKVYYGVLLAADNLKTEEDNLKTQQDILKNTKAQYEAGMLAKKDVLSAESGVTSAKSSMQSAQTKLEYARMSFNYLLGYSATQAVNFTDKLEVVSAAAIDTEAAVSSALNRRNEIKGTDFAVQVHKILLEDLTSYPRSSSTYMKQQIALLSAEKTKKDAPVLIEIEVRNKAAELEDKTSALKAARAMQDYAQEGYRLINISYQAGMTTLAELQQAQLNVYKAGLAVSKAISDYDLAVYDFHYAADVGTGRLPL</sequence>
<dbReference type="EMBL" id="CP042469">
    <property type="protein sequence ID" value="QOX64576.1"/>
    <property type="molecule type" value="Genomic_DNA"/>
</dbReference>
<gene>
    <name evidence="1" type="ORF">FRZ06_15115</name>
</gene>
<accession>A0ACD1AEC0</accession>
<organism evidence="1 2">
    <name type="scientific">Anoxybacterium hadale</name>
    <dbReference type="NCBI Taxonomy" id="3408580"/>
    <lineage>
        <taxon>Bacteria</taxon>
        <taxon>Bacillati</taxon>
        <taxon>Bacillota</taxon>
        <taxon>Clostridia</taxon>
        <taxon>Peptostreptococcales</taxon>
        <taxon>Anaerovoracaceae</taxon>
        <taxon>Anoxybacterium</taxon>
    </lineage>
</organism>
<keyword evidence="2" id="KW-1185">Reference proteome</keyword>
<proteinExistence type="predicted"/>
<reference evidence="1" key="1">
    <citation type="submission" date="2019-08" db="EMBL/GenBank/DDBJ databases">
        <title>Genome sequence of Clostridiales bacterium MT110.</title>
        <authorList>
            <person name="Cao J."/>
        </authorList>
    </citation>
    <scope>NUCLEOTIDE SEQUENCE</scope>
    <source>
        <strain evidence="1">MT110</strain>
    </source>
</reference>
<protein>
    <submittedName>
        <fullName evidence="1">TolC family protein</fullName>
    </submittedName>
</protein>